<feature type="domain" description="ABC transporter" evidence="3">
    <location>
        <begin position="5"/>
        <end position="247"/>
    </location>
</feature>
<dbReference type="Gene3D" id="3.40.50.300">
    <property type="entry name" value="P-loop containing nucleotide triphosphate hydrolases"/>
    <property type="match status" value="3"/>
</dbReference>
<dbReference type="PROSITE" id="PS50893">
    <property type="entry name" value="ABC_TRANSPORTER_2"/>
    <property type="match status" value="1"/>
</dbReference>
<dbReference type="PROSITE" id="PS00211">
    <property type="entry name" value="ABC_TRANSPORTER_1"/>
    <property type="match status" value="1"/>
</dbReference>
<evidence type="ECO:0000256" key="1">
    <source>
        <dbReference type="ARBA" id="ARBA00022741"/>
    </source>
</evidence>
<keyword evidence="2 4" id="KW-0067">ATP-binding</keyword>
<reference evidence="5" key="1">
    <citation type="journal article" date="2019" name="Int. J. Syst. Evol. Microbiol.">
        <title>The Global Catalogue of Microorganisms (GCM) 10K type strain sequencing project: providing services to taxonomists for standard genome sequencing and annotation.</title>
        <authorList>
            <consortium name="The Broad Institute Genomics Platform"/>
            <consortium name="The Broad Institute Genome Sequencing Center for Infectious Disease"/>
            <person name="Wu L."/>
            <person name="Ma J."/>
        </authorList>
    </citation>
    <scope>NUCLEOTIDE SEQUENCE [LARGE SCALE GENOMIC DNA]</scope>
    <source>
        <strain evidence="5">CGMCC 4.7329</strain>
    </source>
</reference>
<dbReference type="SMART" id="SM00382">
    <property type="entry name" value="AAA"/>
    <property type="match status" value="2"/>
</dbReference>
<proteinExistence type="predicted"/>
<dbReference type="SUPFAM" id="SSF52540">
    <property type="entry name" value="P-loop containing nucleoside triphosphate hydrolases"/>
    <property type="match status" value="2"/>
</dbReference>
<evidence type="ECO:0000313" key="4">
    <source>
        <dbReference type="EMBL" id="GGN97993.1"/>
    </source>
</evidence>
<sequence length="492" mass="53235">MTTQLSLRGVSKSYADRPVLDTVTATIRPGERVGIVGENGSGKSTLLRVLAGLDRADTGSVIVSADGGLGHLAQTLAGDTVGAAIELALAELRDLERGMHAAAEAQDMDRYGELLTRFEARDGYTADARVDASLHGLGLAGLDRDRSLDSLSGGERARLGLACLLAASPEVLLLDEPTNHLDENALTWLENRLRTHHGTVVLVSHDRIFLDRVVTAIIEVAEGGLTRFGGGYTGYLAEKAAARVRWEQAYAQWRGEVGRLEEFATTTAQQVAHGRAMSDNNKMAYDRNAGRVQSSVASRVRQTAERLRRLRADPVPCPPEPLRFRGRFAAVGSDTEFAIGPVTLGPRGRLLIHGPNGAGKSTLLDAVHASAPGRVGYLRQADRFDPDRTVTETYGFGRTSLVATGLFAPELLDRPVGTLSEGQRRRLSLARVLAGDHDLLLLDEPTNHLSLTLVDEMEQALHDYRGAVVVVSHDRALRRRFRGIQKGIQDFG</sequence>
<keyword evidence="1" id="KW-0547">Nucleotide-binding</keyword>
<evidence type="ECO:0000256" key="2">
    <source>
        <dbReference type="ARBA" id="ARBA00022840"/>
    </source>
</evidence>
<protein>
    <submittedName>
        <fullName evidence="4">ABC transporter ATP-binding protein</fullName>
    </submittedName>
</protein>
<evidence type="ECO:0000313" key="5">
    <source>
        <dbReference type="Proteomes" id="UP000658127"/>
    </source>
</evidence>
<dbReference type="PANTHER" id="PTHR42855">
    <property type="entry name" value="ABC TRANSPORTER ATP-BINDING SUBUNIT"/>
    <property type="match status" value="1"/>
</dbReference>
<gene>
    <name evidence="4" type="ORF">GCM10011610_64580</name>
</gene>
<organism evidence="4 5">
    <name type="scientific">Nocardia rhizosphaerihabitans</name>
    <dbReference type="NCBI Taxonomy" id="1691570"/>
    <lineage>
        <taxon>Bacteria</taxon>
        <taxon>Bacillati</taxon>
        <taxon>Actinomycetota</taxon>
        <taxon>Actinomycetes</taxon>
        <taxon>Mycobacteriales</taxon>
        <taxon>Nocardiaceae</taxon>
        <taxon>Nocardia</taxon>
    </lineage>
</organism>
<dbReference type="PANTHER" id="PTHR42855:SF2">
    <property type="entry name" value="DRUG RESISTANCE ABC TRANSPORTER,ATP-BINDING PROTEIN"/>
    <property type="match status" value="1"/>
</dbReference>
<accession>A0ABQ2KZM4</accession>
<dbReference type="InterPro" id="IPR003439">
    <property type="entry name" value="ABC_transporter-like_ATP-bd"/>
</dbReference>
<dbReference type="Proteomes" id="UP000658127">
    <property type="component" value="Unassembled WGS sequence"/>
</dbReference>
<comment type="caution">
    <text evidence="4">The sequence shown here is derived from an EMBL/GenBank/DDBJ whole genome shotgun (WGS) entry which is preliminary data.</text>
</comment>
<dbReference type="EMBL" id="BMNE01000011">
    <property type="protein sequence ID" value="GGN97993.1"/>
    <property type="molecule type" value="Genomic_DNA"/>
</dbReference>
<dbReference type="InterPro" id="IPR051309">
    <property type="entry name" value="ABCF_ATPase"/>
</dbReference>
<dbReference type="CDD" id="cd03221">
    <property type="entry name" value="ABCF_EF-3"/>
    <property type="match status" value="1"/>
</dbReference>
<dbReference type="InterPro" id="IPR003593">
    <property type="entry name" value="AAA+_ATPase"/>
</dbReference>
<dbReference type="InterPro" id="IPR027417">
    <property type="entry name" value="P-loop_NTPase"/>
</dbReference>
<dbReference type="InterPro" id="IPR017871">
    <property type="entry name" value="ABC_transporter-like_CS"/>
</dbReference>
<dbReference type="RefSeq" id="WP_189034279.1">
    <property type="nucleotide sequence ID" value="NZ_BMNE01000011.1"/>
</dbReference>
<dbReference type="GO" id="GO:0005524">
    <property type="term" value="F:ATP binding"/>
    <property type="evidence" value="ECO:0007669"/>
    <property type="project" value="UniProtKB-KW"/>
</dbReference>
<name>A0ABQ2KZM4_9NOCA</name>
<evidence type="ECO:0000259" key="3">
    <source>
        <dbReference type="PROSITE" id="PS50893"/>
    </source>
</evidence>
<keyword evidence="5" id="KW-1185">Reference proteome</keyword>
<dbReference type="Pfam" id="PF00005">
    <property type="entry name" value="ABC_tran"/>
    <property type="match status" value="2"/>
</dbReference>